<comment type="caution">
    <text evidence="3">The sequence shown here is derived from an EMBL/GenBank/DDBJ whole genome shotgun (WGS) entry which is preliminary data.</text>
</comment>
<evidence type="ECO:0000313" key="4">
    <source>
        <dbReference type="Proteomes" id="UP000599074"/>
    </source>
</evidence>
<dbReference type="Proteomes" id="UP000599074">
    <property type="component" value="Unassembled WGS sequence"/>
</dbReference>
<evidence type="ECO:0000256" key="1">
    <source>
        <dbReference type="SAM" id="MobiDB-lite"/>
    </source>
</evidence>
<gene>
    <name evidence="3" type="ORF">Pme01_51400</name>
</gene>
<proteinExistence type="predicted"/>
<dbReference type="EMBL" id="BOON01000053">
    <property type="protein sequence ID" value="GII25543.1"/>
    <property type="molecule type" value="Genomic_DNA"/>
</dbReference>
<keyword evidence="2" id="KW-0812">Transmembrane</keyword>
<sequence>MRVMRIITGTLLVVVALPMLVTGGALWGAMHHRAPDGTFSARISPLTTSGYAISAPDLDGLLRREAPFARGGQTTLRITATGPQRLFVGIGPTADVERYLRDRSYARLNRVRLAHGPLPVEVTQVPQPVDSLAAPPPAAWPFWLAVGDRSTGRTDLTWSPSSMRGHEVTLVVMNASGAAGVTADLTAAVHPGWISPTTWALLILGTVLFVVGSAALVWRRNRDIVYVVEPAQLPQIAARLGVGTPAGPAASRRESGSQPAEGSGGSASAEGSGGSGPAPWFARVGGCPPHASSVAPTGRRYIRPPDDPSLTASTDPGPVADLSTPRADQVGADEPDPAGDPLPGAWPPVRADRATQPVTLVPPADDSRWYLAASDADSLLLPPWLSADSDAAPVGVGGDR</sequence>
<name>A0A8J3TFL3_9ACTN</name>
<evidence type="ECO:0000256" key="2">
    <source>
        <dbReference type="SAM" id="Phobius"/>
    </source>
</evidence>
<protein>
    <submittedName>
        <fullName evidence="3">Uncharacterized protein</fullName>
    </submittedName>
</protein>
<feature type="compositionally biased region" description="Low complexity" evidence="1">
    <location>
        <begin position="256"/>
        <end position="270"/>
    </location>
</feature>
<organism evidence="3 4">
    <name type="scientific">Planosporangium mesophilum</name>
    <dbReference type="NCBI Taxonomy" id="689768"/>
    <lineage>
        <taxon>Bacteria</taxon>
        <taxon>Bacillati</taxon>
        <taxon>Actinomycetota</taxon>
        <taxon>Actinomycetes</taxon>
        <taxon>Micromonosporales</taxon>
        <taxon>Micromonosporaceae</taxon>
        <taxon>Planosporangium</taxon>
    </lineage>
</organism>
<keyword evidence="4" id="KW-1185">Reference proteome</keyword>
<feature type="transmembrane region" description="Helical" evidence="2">
    <location>
        <begin position="199"/>
        <end position="218"/>
    </location>
</feature>
<accession>A0A8J3TFL3</accession>
<keyword evidence="2" id="KW-1133">Transmembrane helix</keyword>
<feature type="region of interest" description="Disordered" evidence="1">
    <location>
        <begin position="244"/>
        <end position="361"/>
    </location>
</feature>
<dbReference type="AlphaFoldDB" id="A0A8J3TFL3"/>
<evidence type="ECO:0000313" key="3">
    <source>
        <dbReference type="EMBL" id="GII25543.1"/>
    </source>
</evidence>
<keyword evidence="2" id="KW-0472">Membrane</keyword>
<reference evidence="3" key="1">
    <citation type="submission" date="2021-01" db="EMBL/GenBank/DDBJ databases">
        <title>Whole genome shotgun sequence of Planosporangium mesophilum NBRC 109066.</title>
        <authorList>
            <person name="Komaki H."/>
            <person name="Tamura T."/>
        </authorList>
    </citation>
    <scope>NUCLEOTIDE SEQUENCE</scope>
    <source>
        <strain evidence="3">NBRC 109066</strain>
    </source>
</reference>
<dbReference type="RefSeq" id="WP_168117496.1">
    <property type="nucleotide sequence ID" value="NZ_BOON01000053.1"/>
</dbReference>